<protein>
    <submittedName>
        <fullName evidence="2">Uncharacterized protein</fullName>
    </submittedName>
</protein>
<reference evidence="2" key="1">
    <citation type="journal article" date="2020" name="Stud. Mycol.">
        <title>101 Dothideomycetes genomes: a test case for predicting lifestyles and emergence of pathogens.</title>
        <authorList>
            <person name="Haridas S."/>
            <person name="Albert R."/>
            <person name="Binder M."/>
            <person name="Bloem J."/>
            <person name="Labutti K."/>
            <person name="Salamov A."/>
            <person name="Andreopoulos B."/>
            <person name="Baker S."/>
            <person name="Barry K."/>
            <person name="Bills G."/>
            <person name="Bluhm B."/>
            <person name="Cannon C."/>
            <person name="Castanera R."/>
            <person name="Culley D."/>
            <person name="Daum C."/>
            <person name="Ezra D."/>
            <person name="Gonzalez J."/>
            <person name="Henrissat B."/>
            <person name="Kuo A."/>
            <person name="Liang C."/>
            <person name="Lipzen A."/>
            <person name="Lutzoni F."/>
            <person name="Magnuson J."/>
            <person name="Mondo S."/>
            <person name="Nolan M."/>
            <person name="Ohm R."/>
            <person name="Pangilinan J."/>
            <person name="Park H.-J."/>
            <person name="Ramirez L."/>
            <person name="Alfaro M."/>
            <person name="Sun H."/>
            <person name="Tritt A."/>
            <person name="Yoshinaga Y."/>
            <person name="Zwiers L.-H."/>
            <person name="Turgeon B."/>
            <person name="Goodwin S."/>
            <person name="Spatafora J."/>
            <person name="Crous P."/>
            <person name="Grigoriev I."/>
        </authorList>
    </citation>
    <scope>NUCLEOTIDE SEQUENCE</scope>
    <source>
        <strain evidence="2">CBS 110217</strain>
    </source>
</reference>
<evidence type="ECO:0000256" key="1">
    <source>
        <dbReference type="SAM" id="Phobius"/>
    </source>
</evidence>
<keyword evidence="3" id="KW-1185">Reference proteome</keyword>
<evidence type="ECO:0000313" key="3">
    <source>
        <dbReference type="Proteomes" id="UP000799777"/>
    </source>
</evidence>
<comment type="caution">
    <text evidence="2">The sequence shown here is derived from an EMBL/GenBank/DDBJ whole genome shotgun (WGS) entry which is preliminary data.</text>
</comment>
<sequence>MSGNTLELRTALYSFVQLQDYLWTKKKVEHDIELEDALVDQEIVDVRANVAEIELDHLRAKLEERDMELDILASILRLLFQLPLDYSSSYRSTVLPQIALLSFHFSTILPAIILLFFQSSFRRPLLSSPPQELEEQDMGFDILNSEV</sequence>
<keyword evidence="1" id="KW-0812">Transmembrane</keyword>
<keyword evidence="1" id="KW-0472">Membrane</keyword>
<gene>
    <name evidence="2" type="ORF">EK21DRAFT_117855</name>
</gene>
<dbReference type="OrthoDB" id="2130750at2759"/>
<keyword evidence="1" id="KW-1133">Transmembrane helix</keyword>
<dbReference type="Proteomes" id="UP000799777">
    <property type="component" value="Unassembled WGS sequence"/>
</dbReference>
<proteinExistence type="predicted"/>
<dbReference type="AlphaFoldDB" id="A0A9P4LGM3"/>
<feature type="transmembrane region" description="Helical" evidence="1">
    <location>
        <begin position="98"/>
        <end position="117"/>
    </location>
</feature>
<accession>A0A9P4LGM3</accession>
<evidence type="ECO:0000313" key="2">
    <source>
        <dbReference type="EMBL" id="KAF2024360.1"/>
    </source>
</evidence>
<dbReference type="EMBL" id="ML978298">
    <property type="protein sequence ID" value="KAF2024360.1"/>
    <property type="molecule type" value="Genomic_DNA"/>
</dbReference>
<name>A0A9P4LGM3_9PLEO</name>
<organism evidence="2 3">
    <name type="scientific">Setomelanomma holmii</name>
    <dbReference type="NCBI Taxonomy" id="210430"/>
    <lineage>
        <taxon>Eukaryota</taxon>
        <taxon>Fungi</taxon>
        <taxon>Dikarya</taxon>
        <taxon>Ascomycota</taxon>
        <taxon>Pezizomycotina</taxon>
        <taxon>Dothideomycetes</taxon>
        <taxon>Pleosporomycetidae</taxon>
        <taxon>Pleosporales</taxon>
        <taxon>Pleosporineae</taxon>
        <taxon>Phaeosphaeriaceae</taxon>
        <taxon>Setomelanomma</taxon>
    </lineage>
</organism>